<feature type="binding site" evidence="6">
    <location>
        <position position="86"/>
    </location>
    <ligand>
        <name>Mg(2+)</name>
        <dbReference type="ChEBI" id="CHEBI:18420"/>
        <label>1</label>
    </ligand>
</feature>
<dbReference type="PANTHER" id="PTHR22748:SF4">
    <property type="entry name" value="DNA-(APURINIC OR APYRIMIDINIC SITE) ENDONUCLEASE 2"/>
    <property type="match status" value="1"/>
</dbReference>
<accession>A0AAD9II42</accession>
<evidence type="ECO:0000313" key="11">
    <source>
        <dbReference type="Proteomes" id="UP001255856"/>
    </source>
</evidence>
<dbReference type="GO" id="GO:0003906">
    <property type="term" value="F:DNA-(apurinic or apyrimidinic site) endonuclease activity"/>
    <property type="evidence" value="ECO:0007669"/>
    <property type="project" value="TreeGrafter"/>
</dbReference>
<evidence type="ECO:0000256" key="1">
    <source>
        <dbReference type="ARBA" id="ARBA00007092"/>
    </source>
</evidence>
<feature type="site" description="Important for catalytic activity" evidence="7">
    <location>
        <position position="145"/>
    </location>
</feature>
<evidence type="ECO:0000256" key="5">
    <source>
        <dbReference type="PIRSR" id="PIRSR604808-1"/>
    </source>
</evidence>
<dbReference type="InterPro" id="IPR005135">
    <property type="entry name" value="Endo/exonuclease/phosphatase"/>
</dbReference>
<evidence type="ECO:0000256" key="3">
    <source>
        <dbReference type="ARBA" id="ARBA00022801"/>
    </source>
</evidence>
<reference evidence="10" key="1">
    <citation type="submission" date="2021-01" db="EMBL/GenBank/DDBJ databases">
        <authorList>
            <person name="Eckstrom K.M.E."/>
        </authorList>
    </citation>
    <scope>NUCLEOTIDE SEQUENCE</scope>
    <source>
        <strain evidence="10">UVCC 0001</strain>
    </source>
</reference>
<evidence type="ECO:0000256" key="8">
    <source>
        <dbReference type="SAM" id="MobiDB-lite"/>
    </source>
</evidence>
<dbReference type="GO" id="GO:0005634">
    <property type="term" value="C:nucleus"/>
    <property type="evidence" value="ECO:0007669"/>
    <property type="project" value="TreeGrafter"/>
</dbReference>
<dbReference type="PANTHER" id="PTHR22748">
    <property type="entry name" value="AP ENDONUCLEASE"/>
    <property type="match status" value="1"/>
</dbReference>
<feature type="region of interest" description="Disordered" evidence="8">
    <location>
        <begin position="245"/>
        <end position="278"/>
    </location>
</feature>
<keyword evidence="11" id="KW-1185">Reference proteome</keyword>
<proteinExistence type="inferred from homology"/>
<comment type="caution">
    <text evidence="10">The sequence shown here is derived from an EMBL/GenBank/DDBJ whole genome shotgun (WGS) entry which is preliminary data.</text>
</comment>
<feature type="binding site" evidence="6">
    <location>
        <position position="182"/>
    </location>
    <ligand>
        <name>Mg(2+)</name>
        <dbReference type="ChEBI" id="CHEBI:18420"/>
        <label>1</label>
    </ligand>
</feature>
<dbReference type="AlphaFoldDB" id="A0AAD9II42"/>
<dbReference type="GO" id="GO:0008081">
    <property type="term" value="F:phosphoric diester hydrolase activity"/>
    <property type="evidence" value="ECO:0007669"/>
    <property type="project" value="TreeGrafter"/>
</dbReference>
<evidence type="ECO:0000259" key="9">
    <source>
        <dbReference type="Pfam" id="PF03372"/>
    </source>
</evidence>
<name>A0AAD9II42_PROWI</name>
<dbReference type="SUPFAM" id="SSF56219">
    <property type="entry name" value="DNase I-like"/>
    <property type="match status" value="1"/>
</dbReference>
<dbReference type="PROSITE" id="PS51435">
    <property type="entry name" value="AP_NUCLEASE_F1_4"/>
    <property type="match status" value="1"/>
</dbReference>
<feature type="active site" evidence="5">
    <location>
        <position position="39"/>
    </location>
</feature>
<dbReference type="Pfam" id="PF03372">
    <property type="entry name" value="Exo_endo_phos"/>
    <property type="match status" value="1"/>
</dbReference>
<evidence type="ECO:0000256" key="6">
    <source>
        <dbReference type="PIRSR" id="PIRSR604808-2"/>
    </source>
</evidence>
<feature type="binding site" evidence="6">
    <location>
        <position position="181"/>
    </location>
    <ligand>
        <name>Mg(2+)</name>
        <dbReference type="ChEBI" id="CHEBI:18420"/>
        <label>1</label>
    </ligand>
</feature>
<feature type="domain" description="Endonuclease/exonuclease/phosphatase" evidence="9">
    <location>
        <begin position="30"/>
        <end position="182"/>
    </location>
</feature>
<dbReference type="InterPro" id="IPR004808">
    <property type="entry name" value="AP_endonuc_1"/>
</dbReference>
<dbReference type="GO" id="GO:0006284">
    <property type="term" value="P:base-excision repair"/>
    <property type="evidence" value="ECO:0007669"/>
    <property type="project" value="TreeGrafter"/>
</dbReference>
<gene>
    <name evidence="10" type="ORF">QBZ16_005228</name>
</gene>
<dbReference type="Proteomes" id="UP001255856">
    <property type="component" value="Unassembled WGS sequence"/>
</dbReference>
<feature type="site" description="Transition state stabilizer" evidence="7">
    <location>
        <position position="86"/>
    </location>
</feature>
<keyword evidence="4 6" id="KW-0460">Magnesium</keyword>
<feature type="active site" description="Proton acceptor" evidence="5">
    <location>
        <position position="182"/>
    </location>
</feature>
<organism evidence="10 11">
    <name type="scientific">Prototheca wickerhamii</name>
    <dbReference type="NCBI Taxonomy" id="3111"/>
    <lineage>
        <taxon>Eukaryota</taxon>
        <taxon>Viridiplantae</taxon>
        <taxon>Chlorophyta</taxon>
        <taxon>core chlorophytes</taxon>
        <taxon>Trebouxiophyceae</taxon>
        <taxon>Chlorellales</taxon>
        <taxon>Chlorellaceae</taxon>
        <taxon>Prototheca</taxon>
    </lineage>
</organism>
<protein>
    <recommendedName>
        <fullName evidence="9">Endonuclease/exonuclease/phosphatase domain-containing protein</fullName>
    </recommendedName>
</protein>
<dbReference type="InterPro" id="IPR036691">
    <property type="entry name" value="Endo/exonu/phosph_ase_sf"/>
</dbReference>
<dbReference type="GO" id="GO:0046872">
    <property type="term" value="F:metal ion binding"/>
    <property type="evidence" value="ECO:0007669"/>
    <property type="project" value="UniProtKB-KW"/>
</dbReference>
<keyword evidence="2 6" id="KW-0479">Metal-binding</keyword>
<keyword evidence="6" id="KW-0464">Manganese</keyword>
<evidence type="ECO:0000256" key="2">
    <source>
        <dbReference type="ARBA" id="ARBA00022723"/>
    </source>
</evidence>
<dbReference type="GO" id="GO:0008311">
    <property type="term" value="F:double-stranded DNA 3'-5' DNA exonuclease activity"/>
    <property type="evidence" value="ECO:0007669"/>
    <property type="project" value="TreeGrafter"/>
</dbReference>
<keyword evidence="3" id="KW-0378">Hydrolase</keyword>
<sequence length="278" mass="29612">MAPHEELAARFSVEELQELDAEGRAVVTDHGAFVLFNLYGPAITTSESEAAAARFDFKLRFYAALQARWDELARRGRAVIVVGDLNICAAPLDTCEPKSFALESRADRLWLRQLLGFPTPQRAAAYTVWSTATAARINNHGQRIDYTLVAGLPVAPNGPSASLGPLAVAAADISPDRDGSDHCPVWVDLAGGPVPVAASAPPGALRHVTLRNWLSAPAAAEAAAAEAQRRAALSEAKSAWSRIHTKMGAPRCRHGEQAALKRTNKSGDNKVTRGAVPL</sequence>
<feature type="binding site" evidence="6">
    <location>
        <position position="84"/>
    </location>
    <ligand>
        <name>Mg(2+)</name>
        <dbReference type="ChEBI" id="CHEBI:18420"/>
        <label>1</label>
    </ligand>
</feature>
<evidence type="ECO:0000256" key="7">
    <source>
        <dbReference type="PIRSR" id="PIRSR604808-3"/>
    </source>
</evidence>
<feature type="site" description="Interaction with DNA substrate" evidence="7">
    <location>
        <position position="182"/>
    </location>
</feature>
<dbReference type="Gene3D" id="3.60.10.10">
    <property type="entry name" value="Endonuclease/exonuclease/phosphatase"/>
    <property type="match status" value="1"/>
</dbReference>
<evidence type="ECO:0000256" key="4">
    <source>
        <dbReference type="ARBA" id="ARBA00022842"/>
    </source>
</evidence>
<dbReference type="EMBL" id="JASFZW010000008">
    <property type="protein sequence ID" value="KAK2077000.1"/>
    <property type="molecule type" value="Genomic_DNA"/>
</dbReference>
<comment type="cofactor">
    <cofactor evidence="6">
        <name>Mg(2+)</name>
        <dbReference type="ChEBI" id="CHEBI:18420"/>
    </cofactor>
    <cofactor evidence="6">
        <name>Mn(2+)</name>
        <dbReference type="ChEBI" id="CHEBI:29035"/>
    </cofactor>
    <text evidence="6">Probably binds two magnesium or manganese ions per subunit.</text>
</comment>
<feature type="active site" description="Proton donor/acceptor" evidence="5">
    <location>
        <position position="84"/>
    </location>
</feature>
<comment type="similarity">
    <text evidence="1">Belongs to the DNA repair enzymes AP/ExoA family.</text>
</comment>
<evidence type="ECO:0000313" key="10">
    <source>
        <dbReference type="EMBL" id="KAK2077000.1"/>
    </source>
</evidence>